<evidence type="ECO:0000313" key="1">
    <source>
        <dbReference type="EMBL" id="QND57656.1"/>
    </source>
</evidence>
<reference evidence="2" key="1">
    <citation type="journal article" date="2020" name="Mol. Plant Microbe">
        <title>Rhizobial microsymbionts of the narrowly endemic Oxytropis species growing in Kamchatka are characterized by significant genetic diversity and possess a set of genes that are associated with T3SS and T6SS secretion systems and can affect the development of symbiosis.</title>
        <authorList>
            <person name="Safronova V."/>
            <person name="Guro P."/>
            <person name="Sazanova A."/>
            <person name="Kuznetsova I."/>
            <person name="Belimov A."/>
            <person name="Yakubov V."/>
            <person name="Chirak E."/>
            <person name="Afonin A."/>
            <person name="Gogolev Y."/>
            <person name="Andronov E."/>
            <person name="Tikhonovich I."/>
        </authorList>
    </citation>
    <scope>NUCLEOTIDE SEQUENCE [LARGE SCALE GENOMIC DNA]</scope>
    <source>
        <strain evidence="2">583</strain>
    </source>
</reference>
<dbReference type="AlphaFoldDB" id="A0A7G6ST24"/>
<dbReference type="RefSeq" id="WP_183464452.1">
    <property type="nucleotide sequence ID" value="NZ_CP050296.1"/>
</dbReference>
<name>A0A7G6ST24_9HYPH</name>
<dbReference type="Proteomes" id="UP000515465">
    <property type="component" value="Chromosome"/>
</dbReference>
<gene>
    <name evidence="1" type="ORF">HB778_14330</name>
</gene>
<sequence>MDEGGEQSARALVPKIVFSCGQFSEVEPKKYRPYLAGILRRAAQFPDLHRGNKYMAIVVISWGDDARFAETTLTNELPGSFSLRIAFLRASPGGSLISPPSSEGRYGW</sequence>
<organism evidence="1 2">
    <name type="scientific">Mesorhizobium huakuii</name>
    <dbReference type="NCBI Taxonomy" id="28104"/>
    <lineage>
        <taxon>Bacteria</taxon>
        <taxon>Pseudomonadati</taxon>
        <taxon>Pseudomonadota</taxon>
        <taxon>Alphaproteobacteria</taxon>
        <taxon>Hyphomicrobiales</taxon>
        <taxon>Phyllobacteriaceae</taxon>
        <taxon>Mesorhizobium</taxon>
    </lineage>
</organism>
<proteinExistence type="predicted"/>
<evidence type="ECO:0000313" key="2">
    <source>
        <dbReference type="Proteomes" id="UP000515465"/>
    </source>
</evidence>
<protein>
    <submittedName>
        <fullName evidence="1">Uncharacterized protein</fullName>
    </submittedName>
</protein>
<accession>A0A7G6ST24</accession>
<dbReference type="EMBL" id="CP050296">
    <property type="protein sequence ID" value="QND57656.1"/>
    <property type="molecule type" value="Genomic_DNA"/>
</dbReference>